<feature type="domain" description="Sulphotransferase Stf0" evidence="1">
    <location>
        <begin position="122"/>
        <end position="256"/>
    </location>
</feature>
<evidence type="ECO:0000259" key="1">
    <source>
        <dbReference type="Pfam" id="PF09037"/>
    </source>
</evidence>
<keyword evidence="3" id="KW-1185">Reference proteome</keyword>
<dbReference type="SUPFAM" id="SSF52540">
    <property type="entry name" value="P-loop containing nucleoside triphosphate hydrolases"/>
    <property type="match status" value="1"/>
</dbReference>
<dbReference type="RefSeq" id="WP_227310157.1">
    <property type="nucleotide sequence ID" value="NZ_JAESVA010000014.1"/>
</dbReference>
<reference evidence="2 3" key="1">
    <citation type="journal article" date="2021" name="Microorganisms">
        <title>Acidisoma silvae sp. nov. and Acidisomacellulosilytica sp. nov., Two Acidophilic Bacteria Isolated from Decaying Wood, Hydrolyzing Cellulose and Producing Poly-3-hydroxybutyrate.</title>
        <authorList>
            <person name="Mieszkin S."/>
            <person name="Pouder E."/>
            <person name="Uroz S."/>
            <person name="Simon-Colin C."/>
            <person name="Alain K."/>
        </authorList>
    </citation>
    <scope>NUCLEOTIDE SEQUENCE [LARGE SCALE GENOMIC DNA]</scope>
    <source>
        <strain evidence="2 3">HW T5.17</strain>
    </source>
</reference>
<dbReference type="Proteomes" id="UP000721844">
    <property type="component" value="Unassembled WGS sequence"/>
</dbReference>
<name>A0A964E6E4_9PROT</name>
<evidence type="ECO:0000313" key="3">
    <source>
        <dbReference type="Proteomes" id="UP000721844"/>
    </source>
</evidence>
<accession>A0A964E6E4</accession>
<dbReference type="EMBL" id="JAESVA010000014">
    <property type="protein sequence ID" value="MCB8883499.1"/>
    <property type="molecule type" value="Genomic_DNA"/>
</dbReference>
<dbReference type="Gene3D" id="3.40.50.300">
    <property type="entry name" value="P-loop containing nucleotide triphosphate hydrolases"/>
    <property type="match status" value="1"/>
</dbReference>
<dbReference type="InterPro" id="IPR027417">
    <property type="entry name" value="P-loop_NTPase"/>
</dbReference>
<proteinExistence type="predicted"/>
<protein>
    <recommendedName>
        <fullName evidence="1">Sulphotransferase Stf0 domain-containing protein</fullName>
    </recommendedName>
</protein>
<dbReference type="Pfam" id="PF09037">
    <property type="entry name" value="Sulphotransf"/>
    <property type="match status" value="1"/>
</dbReference>
<dbReference type="AlphaFoldDB" id="A0A964E6E4"/>
<dbReference type="InterPro" id="IPR024628">
    <property type="entry name" value="Sulfotransferase_Stf0_dom"/>
</dbReference>
<organism evidence="2 3">
    <name type="scientific">Acidisoma cellulosilyticum</name>
    <dbReference type="NCBI Taxonomy" id="2802395"/>
    <lineage>
        <taxon>Bacteria</taxon>
        <taxon>Pseudomonadati</taxon>
        <taxon>Pseudomonadota</taxon>
        <taxon>Alphaproteobacteria</taxon>
        <taxon>Acetobacterales</taxon>
        <taxon>Acidocellaceae</taxon>
        <taxon>Acidisoma</taxon>
    </lineage>
</organism>
<gene>
    <name evidence="2" type="ORF">ACELLULO517_24845</name>
</gene>
<sequence length="260" mass="29359">MSDRAGLIIPDDLQGLERYHRAVLPDLFGEDPPVEQVDPSIRFFFLCFTNRCGSNFLAELVAANGRLNRAEEVYNADTVTPHVQERGFKSFAGYMNFLCGRLQRSKWFCSKISLEQLLMLTETGVLDQIIDRSQFLVLERQDRLAQAISLLVAVQNQQWTSAHQARMPDEALVYSRAVIDEQMAEIGAQNAGFQRFFEANGLTPKTLTYEAVVQSPLTQLQDIGAWLRVGGLEASVASLPIHRQDSPIKQTWRTYYEAGL</sequence>
<evidence type="ECO:0000313" key="2">
    <source>
        <dbReference type="EMBL" id="MCB8883499.1"/>
    </source>
</evidence>
<comment type="caution">
    <text evidence="2">The sequence shown here is derived from an EMBL/GenBank/DDBJ whole genome shotgun (WGS) entry which is preliminary data.</text>
</comment>